<dbReference type="Pfam" id="PF11721">
    <property type="entry name" value="Malectin"/>
    <property type="match status" value="3"/>
</dbReference>
<feature type="region of interest" description="Disordered" evidence="10">
    <location>
        <begin position="564"/>
        <end position="609"/>
    </location>
</feature>
<dbReference type="Gene3D" id="2.60.120.430">
    <property type="entry name" value="Galactose-binding lectin"/>
    <property type="match status" value="3"/>
</dbReference>
<organism evidence="12 13">
    <name type="scientific">Persicobacter diffluens</name>
    <dbReference type="NCBI Taxonomy" id="981"/>
    <lineage>
        <taxon>Bacteria</taxon>
        <taxon>Pseudomonadati</taxon>
        <taxon>Bacteroidota</taxon>
        <taxon>Cytophagia</taxon>
        <taxon>Cytophagales</taxon>
        <taxon>Persicobacteraceae</taxon>
        <taxon>Persicobacter</taxon>
    </lineage>
</organism>
<evidence type="ECO:0000256" key="1">
    <source>
        <dbReference type="ARBA" id="ARBA00004115"/>
    </source>
</evidence>
<keyword evidence="7" id="KW-0472">Membrane</keyword>
<dbReference type="InterPro" id="IPR021720">
    <property type="entry name" value="Malectin_dom"/>
</dbReference>
<keyword evidence="4" id="KW-0732">Signal</keyword>
<dbReference type="GO" id="GO:0005509">
    <property type="term" value="F:calcium ion binding"/>
    <property type="evidence" value="ECO:0007669"/>
    <property type="project" value="InterPro"/>
</dbReference>
<dbReference type="PANTHER" id="PTHR13460">
    <property type="match status" value="1"/>
</dbReference>
<evidence type="ECO:0000313" key="13">
    <source>
        <dbReference type="Proteomes" id="UP001310022"/>
    </source>
</evidence>
<dbReference type="RefSeq" id="WP_338238399.1">
    <property type="nucleotide sequence ID" value="NZ_BQKE01000002.1"/>
</dbReference>
<dbReference type="SUPFAM" id="SSF49785">
    <property type="entry name" value="Galactose-binding domain-like"/>
    <property type="match status" value="3"/>
</dbReference>
<feature type="compositionally biased region" description="Low complexity" evidence="10">
    <location>
        <begin position="907"/>
        <end position="916"/>
    </location>
</feature>
<dbReference type="Pfam" id="PF11617">
    <property type="entry name" value="Cu-binding_MopE"/>
    <property type="match status" value="2"/>
</dbReference>
<name>A0AAN4W3A1_9BACT</name>
<evidence type="ECO:0000256" key="7">
    <source>
        <dbReference type="ARBA" id="ARBA00023136"/>
    </source>
</evidence>
<keyword evidence="3" id="KW-0812">Transmembrane</keyword>
<dbReference type="Gene3D" id="2.120.10.30">
    <property type="entry name" value="TolB, C-terminal domain"/>
    <property type="match status" value="1"/>
</dbReference>
<feature type="domain" description="Malectin" evidence="11">
    <location>
        <begin position="872"/>
        <end position="1032"/>
    </location>
</feature>
<dbReference type="PANTHER" id="PTHR13460:SF0">
    <property type="entry name" value="MALECTIN"/>
    <property type="match status" value="1"/>
</dbReference>
<keyword evidence="6" id="KW-1133">Transmembrane helix</keyword>
<proteinExistence type="inferred from homology"/>
<dbReference type="EMBL" id="BQKE01000002">
    <property type="protein sequence ID" value="GJM63200.1"/>
    <property type="molecule type" value="Genomic_DNA"/>
</dbReference>
<keyword evidence="13" id="KW-1185">Reference proteome</keyword>
<evidence type="ECO:0000256" key="10">
    <source>
        <dbReference type="SAM" id="MobiDB-lite"/>
    </source>
</evidence>
<comment type="similarity">
    <text evidence="2">Belongs to the malectin family.</text>
</comment>
<dbReference type="SUPFAM" id="SSF103647">
    <property type="entry name" value="TSP type-3 repeat"/>
    <property type="match status" value="1"/>
</dbReference>
<gene>
    <name evidence="12" type="ORF">PEDI_37520</name>
</gene>
<evidence type="ECO:0000259" key="11">
    <source>
        <dbReference type="Pfam" id="PF11721"/>
    </source>
</evidence>
<sequence>MSFKKFTLKSGIFIFLMFLPFFGNGQIGFNKSVLKNLSITSPTALRFGPDGKLYVAEVSGVIKVLTISRTAANSYTVTNTQVIDLVNKIPNHNDDGTNIGSTARLVTGLTVAGTASNPVIYVTSSDIRFGAGTDNGEVDLDTNSGTISRLTKSGSSWVKVDIVRGLPRSEENHSTNNLRYTTIKGKPYLLVSQGGMTNAGSPSGNFAYITEYALAACILSIDLSVINSMPIKGSGNNKYIYDLPTLDDPTRNNANGINSPFQQGYNGIDIGDPFGGNDGLNQAKLVPGGPVQVYAPGFRNTFDLVVTEAGRVYATENGANGGWGGYPKNEGPQGNVTNEYQPDQPGYISNKDHLHLITGIGTNKTKENYVSGSSYGGHPCPIRANPTGAGLTTHDYNDGGNNGVAGFKFRTQWTGLADKTNTLPYDWPPVPASMANPIEGDYQNPGDDNSIAILDNNTNPIDEYTASNFGGAMKGNLILGKNQGGMHRIVLNSNGTVEKLEMNKFTADGYILAVDCLGDNQPFPGTIWITTFSTSIMVLEPNDYDGNTGGGSCLSPGQSGYSASADYDNDGFTNGDEISNGSDHCSGASTPPDFDNDKISDLNDTDDDNDGIPDYLDPFQMGQPFNLPVTNELFSGNPTLGGYLGLGFTGLMTNKNPNDNYLNWQDDPSESSSDIDDILGGAIGAVTMYQTTGDAVFNNQEKAYQYGVNVDASTKPFTVNGRSFKPFQNFVGVQSLGMTLGNGDQDNYLKVVINKNGFQILVENEGNVVFDKTYAGPSPSDFIDFYFMVDPASGKIQVKYAMDGSAIFDIDTYTATGKILQALQSNNVPLAVGIIGTNFGQTGEFAANWDYLNVLYQDGSGPSGGTSDGTVLYRVNAGGAEVASIDGGPNWGTDTNNANSQYLSEPGTNSTSGTSGMSLHSSVDASKVPLAVFSKERFDFKTGADMQYSFPVTNGTYEVCLYMGNSYEFTSAVGSRVFNVQAEGNNIFTNLDLISQFGHKKGGVKTASVSVSDGFLDISFSHVTENPLINAIEIKSSSGGSSTTFYADNDQDGYGDPAISVQASDPPNGYVANNGDCNDNNANINPLASEIADGIDNNCNGQIDEGLTTAGVLFRVNVGGTSLSSIDGGPNWQADTKGSPSVYLSSAGSNTTYTSNLSSLHSSVDPSVTPAQVFNTERYDVEGGAVLQYTFPVTNGDYVLKLFHGTNYSKTNDPGERVFDVVVNGVTVVNNFDMISAFGFAKGGALTIPVKVSNGQIQLQFNHEVQNPQLCAIEISGEGSGGEQTFYLDSDRDGFGDDSKTVIASTSPAGYVSQGGDCDDGDNSVYPGATEIFDGLDNNCNGEVDEGQSDNEILYRVNAGGFPVDAIDGGPDWEWDLKNNPSVYLSDPGSNTIYPSNISSLHSSVDPARVPLAIFGSERWDMEGGTEMAYSFPVPNGNYTVVFYLGDSYAGTGVQGARVFDIEAEGVTIIDNLDLFNSFGLAKGGMKSAIVSVSDGKLDIKFEHVKQNPLVNGIEILKGIQNLRVMTETDLEADNAFRIQTDNSEMAEAILIDKAGELSILQLNGQQILSKTVGAGEMIPLEQYNGGLYLVFWTDGNLRQRAKIKMK</sequence>
<dbReference type="InterPro" id="IPR008979">
    <property type="entry name" value="Galactose-bd-like_sf"/>
</dbReference>
<dbReference type="InterPro" id="IPR011042">
    <property type="entry name" value="6-blade_b-propeller_TolB-like"/>
</dbReference>
<evidence type="ECO:0000256" key="5">
    <source>
        <dbReference type="ARBA" id="ARBA00022824"/>
    </source>
</evidence>
<feature type="compositionally biased region" description="Polar residues" evidence="10">
    <location>
        <begin position="892"/>
        <end position="903"/>
    </location>
</feature>
<protein>
    <recommendedName>
        <fullName evidence="11">Malectin domain-containing protein</fullName>
    </recommendedName>
</protein>
<comment type="subcellular location">
    <subcellularLocation>
        <location evidence="1">Endoplasmic reticulum membrane</location>
        <topology evidence="1">Single-pass type I membrane protein</topology>
    </subcellularLocation>
</comment>
<dbReference type="GO" id="GO:0030246">
    <property type="term" value="F:carbohydrate binding"/>
    <property type="evidence" value="ECO:0007669"/>
    <property type="project" value="InterPro"/>
</dbReference>
<evidence type="ECO:0000256" key="3">
    <source>
        <dbReference type="ARBA" id="ARBA00022692"/>
    </source>
</evidence>
<keyword evidence="8" id="KW-0325">Glycoprotein</keyword>
<evidence type="ECO:0000256" key="8">
    <source>
        <dbReference type="ARBA" id="ARBA00023180"/>
    </source>
</evidence>
<reference evidence="12 13" key="1">
    <citation type="submission" date="2021-12" db="EMBL/GenBank/DDBJ databases">
        <title>Genome sequencing of bacteria with rrn-lacking chromosome and rrn-plasmid.</title>
        <authorList>
            <person name="Anda M."/>
            <person name="Iwasaki W."/>
        </authorList>
    </citation>
    <scope>NUCLEOTIDE SEQUENCE [LARGE SCALE GENOMIC DNA]</scope>
    <source>
        <strain evidence="12 13">NBRC 15940</strain>
    </source>
</reference>
<dbReference type="InterPro" id="IPR039155">
    <property type="entry name" value="MLEC"/>
</dbReference>
<dbReference type="InterPro" id="IPR021655">
    <property type="entry name" value="Put_metal-bd"/>
</dbReference>
<evidence type="ECO:0000256" key="9">
    <source>
        <dbReference type="ARBA" id="ARBA00023277"/>
    </source>
</evidence>
<dbReference type="GO" id="GO:0016020">
    <property type="term" value="C:membrane"/>
    <property type="evidence" value="ECO:0007669"/>
    <property type="project" value="TreeGrafter"/>
</dbReference>
<accession>A0AAN4W3A1</accession>
<feature type="domain" description="Malectin" evidence="11">
    <location>
        <begin position="1113"/>
        <end position="1267"/>
    </location>
</feature>
<evidence type="ECO:0000256" key="6">
    <source>
        <dbReference type="ARBA" id="ARBA00022989"/>
    </source>
</evidence>
<dbReference type="Proteomes" id="UP001310022">
    <property type="component" value="Unassembled WGS sequence"/>
</dbReference>
<evidence type="ECO:0000256" key="4">
    <source>
        <dbReference type="ARBA" id="ARBA00022729"/>
    </source>
</evidence>
<evidence type="ECO:0000313" key="12">
    <source>
        <dbReference type="EMBL" id="GJM63200.1"/>
    </source>
</evidence>
<keyword evidence="5" id="KW-0256">Endoplasmic reticulum</keyword>
<feature type="region of interest" description="Disordered" evidence="10">
    <location>
        <begin position="885"/>
        <end position="918"/>
    </location>
</feature>
<feature type="compositionally biased region" description="Polar residues" evidence="10">
    <location>
        <begin position="576"/>
        <end position="589"/>
    </location>
</feature>
<dbReference type="InterPro" id="IPR028974">
    <property type="entry name" value="TSP_type-3_rpt"/>
</dbReference>
<keyword evidence="9" id="KW-0119">Carbohydrate metabolism</keyword>
<feature type="domain" description="Malectin" evidence="11">
    <location>
        <begin position="1354"/>
        <end position="1508"/>
    </location>
</feature>
<comment type="caution">
    <text evidence="12">The sequence shown here is derived from an EMBL/GenBank/DDBJ whole genome shotgun (WGS) entry which is preliminary data.</text>
</comment>
<evidence type="ECO:0000256" key="2">
    <source>
        <dbReference type="ARBA" id="ARBA00009141"/>
    </source>
</evidence>